<dbReference type="GeneID" id="25732659"/>
<feature type="compositionally biased region" description="Basic and acidic residues" evidence="1">
    <location>
        <begin position="56"/>
        <end position="98"/>
    </location>
</feature>
<dbReference type="Proteomes" id="UP000054498">
    <property type="component" value="Unassembled WGS sequence"/>
</dbReference>
<sequence>MATIRASSGGKALRLSSISSSYTASHPEAPYWPGRDVIRPSVDKVAERVAEAAAAREARERREARDKEAARRAEEAARQERDAAKERAAEMLDQDYKMANEAGPTRAKGSKGGGRGGGGGRGRGR</sequence>
<gene>
    <name evidence="2" type="ORF">MNEG_15038</name>
</gene>
<name>A0A0D2MCC7_9CHLO</name>
<evidence type="ECO:0000256" key="1">
    <source>
        <dbReference type="SAM" id="MobiDB-lite"/>
    </source>
</evidence>
<dbReference type="AlphaFoldDB" id="A0A0D2MCC7"/>
<protein>
    <submittedName>
        <fullName evidence="2">Uncharacterized protein</fullName>
    </submittedName>
</protein>
<dbReference type="EMBL" id="KK105191">
    <property type="protein sequence ID" value="KIY92925.1"/>
    <property type="molecule type" value="Genomic_DNA"/>
</dbReference>
<organism evidence="2 3">
    <name type="scientific">Monoraphidium neglectum</name>
    <dbReference type="NCBI Taxonomy" id="145388"/>
    <lineage>
        <taxon>Eukaryota</taxon>
        <taxon>Viridiplantae</taxon>
        <taxon>Chlorophyta</taxon>
        <taxon>core chlorophytes</taxon>
        <taxon>Chlorophyceae</taxon>
        <taxon>CS clade</taxon>
        <taxon>Sphaeropleales</taxon>
        <taxon>Selenastraceae</taxon>
        <taxon>Monoraphidium</taxon>
    </lineage>
</organism>
<feature type="region of interest" description="Disordered" evidence="1">
    <location>
        <begin position="1"/>
        <end position="36"/>
    </location>
</feature>
<evidence type="ECO:0000313" key="2">
    <source>
        <dbReference type="EMBL" id="KIY92925.1"/>
    </source>
</evidence>
<feature type="region of interest" description="Disordered" evidence="1">
    <location>
        <begin position="56"/>
        <end position="125"/>
    </location>
</feature>
<evidence type="ECO:0000313" key="3">
    <source>
        <dbReference type="Proteomes" id="UP000054498"/>
    </source>
</evidence>
<dbReference type="RefSeq" id="XP_013891945.1">
    <property type="nucleotide sequence ID" value="XM_014036491.1"/>
</dbReference>
<proteinExistence type="predicted"/>
<keyword evidence="3" id="KW-1185">Reference proteome</keyword>
<accession>A0A0D2MCC7</accession>
<reference evidence="2 3" key="1">
    <citation type="journal article" date="2013" name="BMC Genomics">
        <title>Reconstruction of the lipid metabolism for the microalga Monoraphidium neglectum from its genome sequence reveals characteristics suitable for biofuel production.</title>
        <authorList>
            <person name="Bogen C."/>
            <person name="Al-Dilaimi A."/>
            <person name="Albersmeier A."/>
            <person name="Wichmann J."/>
            <person name="Grundmann M."/>
            <person name="Rupp O."/>
            <person name="Lauersen K.J."/>
            <person name="Blifernez-Klassen O."/>
            <person name="Kalinowski J."/>
            <person name="Goesmann A."/>
            <person name="Mussgnug J.H."/>
            <person name="Kruse O."/>
        </authorList>
    </citation>
    <scope>NUCLEOTIDE SEQUENCE [LARGE SCALE GENOMIC DNA]</scope>
    <source>
        <strain evidence="2 3">SAG 48.87</strain>
    </source>
</reference>
<dbReference type="KEGG" id="mng:MNEG_15038"/>
<feature type="compositionally biased region" description="Gly residues" evidence="1">
    <location>
        <begin position="110"/>
        <end position="125"/>
    </location>
</feature>